<evidence type="ECO:0000259" key="6">
    <source>
        <dbReference type="PROSITE" id="PS50011"/>
    </source>
</evidence>
<keyword evidence="3 7" id="KW-0418">Kinase</keyword>
<dbReference type="SMART" id="SM00219">
    <property type="entry name" value="TyrKc"/>
    <property type="match status" value="1"/>
</dbReference>
<keyword evidence="1 7" id="KW-0808">Transferase</keyword>
<keyword evidence="2" id="KW-0547">Nucleotide-binding</keyword>
<name>A0ABV0BE01_9SPHN</name>
<feature type="transmembrane region" description="Helical" evidence="5">
    <location>
        <begin position="331"/>
        <end position="352"/>
    </location>
</feature>
<dbReference type="Proteomes" id="UP001427805">
    <property type="component" value="Unassembled WGS sequence"/>
</dbReference>
<sequence>MSGDDKPDEPRTVFVAGGDAATEFQPAATGLPPGTGPVTRSDAKSIQVGDVLNHIFEVKRFIARGGMGEVFEGVNVNADERVAIKVMLPALAADENVISMFRKEARTLTRLRHDALVHYRVLAQEPQLGVLYIVTEFIDGVNLSTVLGKIQPSQGELAAFLRRLASGLDAAHKLGAIHRDIAPDNVILEDGDLLRGKIIDFGIAKEMDPGTATIVGDGFAGKLNYVAPEQLGDFGREIGPWTDVYSLALIVLALAQGGDVKMGGSLVDAVDKRRAGPDLSAVEEPLRSLLAKMLRPDPAERLRSMDEVLAELARLEANENLPVARRGRGRLFWGLGIAALLAVIAAGIFYLMRTPVEQTKPGKAPATGQNPTDMARSAIDAALPSVSCTWLRIVDVTESKSGPAVKLTGVAGNPSSAQNEISEVLAQRNIRGASIDFSEVAQITQAGCAALDTYRQIRAPDSRQLSVPQRVFEMRTQPDDPSQTGYPGEKAANVVLQLGIENPKTDFALIGIEPSGVIDPEFAGPGTGVLGRDQLKAIAKQSRIVTDRGDDTYQMQLDVNHPGWSGVLLLTGKGPFDPALIAPAIGARGPEWTNKFVSEAAAKGWQAQMVWFKTVDEVRE</sequence>
<proteinExistence type="predicted"/>
<dbReference type="PANTHER" id="PTHR43289">
    <property type="entry name" value="MITOGEN-ACTIVATED PROTEIN KINASE KINASE KINASE 20-RELATED"/>
    <property type="match status" value="1"/>
</dbReference>
<dbReference type="InterPro" id="IPR020635">
    <property type="entry name" value="Tyr_kinase_cat_dom"/>
</dbReference>
<dbReference type="CDD" id="cd14014">
    <property type="entry name" value="STKc_PknB_like"/>
    <property type="match status" value="1"/>
</dbReference>
<dbReference type="GO" id="GO:0004674">
    <property type="term" value="F:protein serine/threonine kinase activity"/>
    <property type="evidence" value="ECO:0007669"/>
    <property type="project" value="UniProtKB-EC"/>
</dbReference>
<reference evidence="7 8" key="1">
    <citation type="submission" date="2024-05" db="EMBL/GenBank/DDBJ databases">
        <title>Sphingomonas sp. HF-S3 16S ribosomal RNA gene Genome sequencing and assembly.</title>
        <authorList>
            <person name="Lee H."/>
        </authorList>
    </citation>
    <scope>NUCLEOTIDE SEQUENCE [LARGE SCALE GENOMIC DNA]</scope>
    <source>
        <strain evidence="7 8">HF-S3</strain>
    </source>
</reference>
<dbReference type="PROSITE" id="PS50011">
    <property type="entry name" value="PROTEIN_KINASE_DOM"/>
    <property type="match status" value="1"/>
</dbReference>
<evidence type="ECO:0000313" key="7">
    <source>
        <dbReference type="EMBL" id="MEN3749467.1"/>
    </source>
</evidence>
<dbReference type="InterPro" id="IPR000719">
    <property type="entry name" value="Prot_kinase_dom"/>
</dbReference>
<keyword evidence="5" id="KW-1133">Transmembrane helix</keyword>
<gene>
    <name evidence="7" type="ORF">TPR58_19990</name>
</gene>
<evidence type="ECO:0000256" key="1">
    <source>
        <dbReference type="ARBA" id="ARBA00022679"/>
    </source>
</evidence>
<keyword evidence="5" id="KW-0472">Membrane</keyword>
<feature type="domain" description="Protein kinase" evidence="6">
    <location>
        <begin position="56"/>
        <end position="315"/>
    </location>
</feature>
<accession>A0ABV0BE01</accession>
<keyword evidence="8" id="KW-1185">Reference proteome</keyword>
<dbReference type="RefSeq" id="WP_346248514.1">
    <property type="nucleotide sequence ID" value="NZ_JBDIZK010000014.1"/>
</dbReference>
<organism evidence="7 8">
    <name type="scientific">Sphingomonas rustica</name>
    <dbReference type="NCBI Taxonomy" id="3103142"/>
    <lineage>
        <taxon>Bacteria</taxon>
        <taxon>Pseudomonadati</taxon>
        <taxon>Pseudomonadota</taxon>
        <taxon>Alphaproteobacteria</taxon>
        <taxon>Sphingomonadales</taxon>
        <taxon>Sphingomonadaceae</taxon>
        <taxon>Sphingomonas</taxon>
    </lineage>
</organism>
<keyword evidence="4" id="KW-0067">ATP-binding</keyword>
<evidence type="ECO:0000256" key="3">
    <source>
        <dbReference type="ARBA" id="ARBA00022777"/>
    </source>
</evidence>
<dbReference type="InterPro" id="IPR011009">
    <property type="entry name" value="Kinase-like_dom_sf"/>
</dbReference>
<comment type="caution">
    <text evidence="7">The sequence shown here is derived from an EMBL/GenBank/DDBJ whole genome shotgun (WGS) entry which is preliminary data.</text>
</comment>
<evidence type="ECO:0000256" key="2">
    <source>
        <dbReference type="ARBA" id="ARBA00022741"/>
    </source>
</evidence>
<dbReference type="PANTHER" id="PTHR43289:SF34">
    <property type="entry name" value="SERINE_THREONINE-PROTEIN KINASE YBDM-RELATED"/>
    <property type="match status" value="1"/>
</dbReference>
<dbReference type="SUPFAM" id="SSF56112">
    <property type="entry name" value="Protein kinase-like (PK-like)"/>
    <property type="match status" value="1"/>
</dbReference>
<evidence type="ECO:0000256" key="5">
    <source>
        <dbReference type="SAM" id="Phobius"/>
    </source>
</evidence>
<dbReference type="EMBL" id="JBDIZK010000014">
    <property type="protein sequence ID" value="MEN3749467.1"/>
    <property type="molecule type" value="Genomic_DNA"/>
</dbReference>
<dbReference type="Pfam" id="PF00069">
    <property type="entry name" value="Pkinase"/>
    <property type="match status" value="1"/>
</dbReference>
<dbReference type="Gene3D" id="1.10.510.10">
    <property type="entry name" value="Transferase(Phosphotransferase) domain 1"/>
    <property type="match status" value="1"/>
</dbReference>
<protein>
    <submittedName>
        <fullName evidence="7">Serine/threonine-protein kinase</fullName>
        <ecNumber evidence="7">2.7.11.1</ecNumber>
    </submittedName>
</protein>
<evidence type="ECO:0000256" key="4">
    <source>
        <dbReference type="ARBA" id="ARBA00022840"/>
    </source>
</evidence>
<dbReference type="EC" id="2.7.11.1" evidence="7"/>
<evidence type="ECO:0000313" key="8">
    <source>
        <dbReference type="Proteomes" id="UP001427805"/>
    </source>
</evidence>
<keyword evidence="5" id="KW-0812">Transmembrane</keyword>
<dbReference type="Gene3D" id="3.30.200.20">
    <property type="entry name" value="Phosphorylase Kinase, domain 1"/>
    <property type="match status" value="1"/>
</dbReference>